<evidence type="ECO:0000313" key="2">
    <source>
        <dbReference type="EMBL" id="GFO22043.1"/>
    </source>
</evidence>
<evidence type="ECO:0000313" key="3">
    <source>
        <dbReference type="Proteomes" id="UP000735302"/>
    </source>
</evidence>
<organism evidence="2 3">
    <name type="scientific">Plakobranchus ocellatus</name>
    <dbReference type="NCBI Taxonomy" id="259542"/>
    <lineage>
        <taxon>Eukaryota</taxon>
        <taxon>Metazoa</taxon>
        <taxon>Spiralia</taxon>
        <taxon>Lophotrochozoa</taxon>
        <taxon>Mollusca</taxon>
        <taxon>Gastropoda</taxon>
        <taxon>Heterobranchia</taxon>
        <taxon>Euthyneura</taxon>
        <taxon>Panpulmonata</taxon>
        <taxon>Sacoglossa</taxon>
        <taxon>Placobranchoidea</taxon>
        <taxon>Plakobranchidae</taxon>
        <taxon>Plakobranchus</taxon>
    </lineage>
</organism>
<feature type="compositionally biased region" description="Polar residues" evidence="1">
    <location>
        <begin position="80"/>
        <end position="89"/>
    </location>
</feature>
<dbReference type="EMBL" id="BLXT01005315">
    <property type="protein sequence ID" value="GFO22043.1"/>
    <property type="molecule type" value="Genomic_DNA"/>
</dbReference>
<sequence length="89" mass="10302">MRKVEDGRAEDVVGPGEKGTVNKRGSRIIESCQINDFTITNTLYQNHPRQQWTWKSPGDRSKNKEDNYSHSETIPDRHQNTQMTTGNRE</sequence>
<keyword evidence="3" id="KW-1185">Reference proteome</keyword>
<accession>A0AAV4BR36</accession>
<feature type="compositionally biased region" description="Basic and acidic residues" evidence="1">
    <location>
        <begin position="57"/>
        <end position="79"/>
    </location>
</feature>
<proteinExistence type="predicted"/>
<comment type="caution">
    <text evidence="2">The sequence shown here is derived from an EMBL/GenBank/DDBJ whole genome shotgun (WGS) entry which is preliminary data.</text>
</comment>
<gene>
    <name evidence="2" type="ORF">PoB_004854800</name>
</gene>
<dbReference type="Proteomes" id="UP000735302">
    <property type="component" value="Unassembled WGS sequence"/>
</dbReference>
<reference evidence="2 3" key="1">
    <citation type="journal article" date="2021" name="Elife">
        <title>Chloroplast acquisition without the gene transfer in kleptoplastic sea slugs, Plakobranchus ocellatus.</title>
        <authorList>
            <person name="Maeda T."/>
            <person name="Takahashi S."/>
            <person name="Yoshida T."/>
            <person name="Shimamura S."/>
            <person name="Takaki Y."/>
            <person name="Nagai Y."/>
            <person name="Toyoda A."/>
            <person name="Suzuki Y."/>
            <person name="Arimoto A."/>
            <person name="Ishii H."/>
            <person name="Satoh N."/>
            <person name="Nishiyama T."/>
            <person name="Hasebe M."/>
            <person name="Maruyama T."/>
            <person name="Minagawa J."/>
            <person name="Obokata J."/>
            <person name="Shigenobu S."/>
        </authorList>
    </citation>
    <scope>NUCLEOTIDE SEQUENCE [LARGE SCALE GENOMIC DNA]</scope>
</reference>
<feature type="region of interest" description="Disordered" evidence="1">
    <location>
        <begin position="1"/>
        <end position="25"/>
    </location>
</feature>
<evidence type="ECO:0000256" key="1">
    <source>
        <dbReference type="SAM" id="MobiDB-lite"/>
    </source>
</evidence>
<feature type="region of interest" description="Disordered" evidence="1">
    <location>
        <begin position="49"/>
        <end position="89"/>
    </location>
</feature>
<protein>
    <submittedName>
        <fullName evidence="2">Uncharacterized protein</fullName>
    </submittedName>
</protein>
<dbReference type="AlphaFoldDB" id="A0AAV4BR36"/>
<name>A0AAV4BR36_9GAST</name>
<feature type="compositionally biased region" description="Basic and acidic residues" evidence="1">
    <location>
        <begin position="1"/>
        <end position="11"/>
    </location>
</feature>